<feature type="region of interest" description="Disordered" evidence="6">
    <location>
        <begin position="1"/>
        <end position="23"/>
    </location>
</feature>
<protein>
    <recommendedName>
        <fullName evidence="7">Zn(2)-C6 fungal-type domain-containing protein</fullName>
    </recommendedName>
</protein>
<dbReference type="CDD" id="cd00067">
    <property type="entry name" value="GAL4"/>
    <property type="match status" value="1"/>
</dbReference>
<feature type="domain" description="Zn(2)-C6 fungal-type" evidence="7">
    <location>
        <begin position="31"/>
        <end position="64"/>
    </location>
</feature>
<dbReference type="PROSITE" id="PS00463">
    <property type="entry name" value="ZN2_CY6_FUNGAL_1"/>
    <property type="match status" value="1"/>
</dbReference>
<keyword evidence="3" id="KW-0238">DNA-binding</keyword>
<dbReference type="EMBL" id="JAVRRG010000129">
    <property type="protein sequence ID" value="KAK5082504.1"/>
    <property type="molecule type" value="Genomic_DNA"/>
</dbReference>
<sequence>MPPGSGAAEADYSGHDAPEPKRRKLRKGTQSCWECKRRKIRCTLTTQPDVICDSCKHRGTPCVSQEFPENRLCSKQGEVGTTSRLDRVEALIERLLKGSSADKPASTNAGLLTQECAGQYVSCEVQYGSSLGASPDGPADAQSTPRQPANAVASYLPSGKGADTYDNLVTEWPSQHELDLILSSQVRISGLAYGVIYRPICRPLRQKVPPARELLQRPPLGSHPILVARKLLICGTFLQAILLDSVHQASGLHDTFGRTTSRVINAASKILSSDDELVNSIEGIECTMIESNYHNNSGNLRRAWLATRRAMTVAQLMGLHRAPSTSALRVLEPETRTCLDSEYMWFRLVLSDRYLSMMLGLPQGSLDDQFASPDALGGCTPTERLERMHCAAGGRILRRFDTGPYDLSTTEDIDKLLKHASACMPAQWWLSPNFQFTSDNNLEKTNQTVRFMSQFTHHYLLVQLHLPYLLRHAAENQHTYSKITAINASREILTRFISFRSIHPGSYYYCRGVDFLAFVASSVICLAHLHVHSLRHGSTEDGNRSVLHFLEHQRLSDRGILEQTFRVLEGMARDGTDKIAPHVVSILRPLLAIEADAAQGGNYTTCSSPGNNDEQHASISQTSDSGHLLSIHIPYYGIIKIERSGISKPPLAEQGGSLPSALTSENVAAYEQQPLTSMGLHTDHQIGHLSPTPVFQTAPSQPHDLIPPAQQPTASIEKNSQEGVSLQSSGNSEQDPHLFVPGDEAGVDDWALQGVDMASFDNLLCQSDFL</sequence>
<evidence type="ECO:0000256" key="2">
    <source>
        <dbReference type="ARBA" id="ARBA00023015"/>
    </source>
</evidence>
<keyword evidence="9" id="KW-1185">Reference proteome</keyword>
<evidence type="ECO:0000256" key="5">
    <source>
        <dbReference type="ARBA" id="ARBA00023242"/>
    </source>
</evidence>
<dbReference type="PANTHER" id="PTHR47840:SF1">
    <property type="entry name" value="ZN(II)2CYS6 TRANSCRIPTION FACTOR (EUROFUNG)"/>
    <property type="match status" value="1"/>
</dbReference>
<dbReference type="PANTHER" id="PTHR47840">
    <property type="entry name" value="ZN(II)2CYS6 TRANSCRIPTION FACTOR (EUROFUNG)-RELATED"/>
    <property type="match status" value="1"/>
</dbReference>
<dbReference type="PROSITE" id="PS50048">
    <property type="entry name" value="ZN2_CY6_FUNGAL_2"/>
    <property type="match status" value="1"/>
</dbReference>
<feature type="region of interest" description="Disordered" evidence="6">
    <location>
        <begin position="604"/>
        <end position="623"/>
    </location>
</feature>
<feature type="region of interest" description="Disordered" evidence="6">
    <location>
        <begin position="133"/>
        <end position="152"/>
    </location>
</feature>
<evidence type="ECO:0000256" key="6">
    <source>
        <dbReference type="SAM" id="MobiDB-lite"/>
    </source>
</evidence>
<keyword evidence="1" id="KW-0479">Metal-binding</keyword>
<keyword evidence="2" id="KW-0805">Transcription regulation</keyword>
<evidence type="ECO:0000256" key="3">
    <source>
        <dbReference type="ARBA" id="ARBA00023125"/>
    </source>
</evidence>
<dbReference type="Pfam" id="PF00172">
    <property type="entry name" value="Zn_clus"/>
    <property type="match status" value="1"/>
</dbReference>
<reference evidence="8 9" key="1">
    <citation type="submission" date="2023-08" db="EMBL/GenBank/DDBJ databases">
        <title>Black Yeasts Isolated from many extreme environments.</title>
        <authorList>
            <person name="Coleine C."/>
            <person name="Stajich J.E."/>
            <person name="Selbmann L."/>
        </authorList>
    </citation>
    <scope>NUCLEOTIDE SEQUENCE [LARGE SCALE GENOMIC DNA]</scope>
    <source>
        <strain evidence="8 9">CCFEE 5885</strain>
    </source>
</reference>
<dbReference type="InterPro" id="IPR007219">
    <property type="entry name" value="XnlR_reg_dom"/>
</dbReference>
<evidence type="ECO:0000256" key="1">
    <source>
        <dbReference type="ARBA" id="ARBA00022723"/>
    </source>
</evidence>
<evidence type="ECO:0000313" key="8">
    <source>
        <dbReference type="EMBL" id="KAK5082504.1"/>
    </source>
</evidence>
<keyword evidence="5" id="KW-0539">Nucleus</keyword>
<evidence type="ECO:0000259" key="7">
    <source>
        <dbReference type="PROSITE" id="PS50048"/>
    </source>
</evidence>
<dbReference type="Proteomes" id="UP001345013">
    <property type="component" value="Unassembled WGS sequence"/>
</dbReference>
<name>A0ABR0K1A8_9EURO</name>
<feature type="region of interest" description="Disordered" evidence="6">
    <location>
        <begin position="698"/>
        <end position="735"/>
    </location>
</feature>
<evidence type="ECO:0000256" key="4">
    <source>
        <dbReference type="ARBA" id="ARBA00023163"/>
    </source>
</evidence>
<evidence type="ECO:0000313" key="9">
    <source>
        <dbReference type="Proteomes" id="UP001345013"/>
    </source>
</evidence>
<dbReference type="SMART" id="SM00906">
    <property type="entry name" value="Fungal_trans"/>
    <property type="match status" value="1"/>
</dbReference>
<dbReference type="InterPro" id="IPR036864">
    <property type="entry name" value="Zn2-C6_fun-type_DNA-bd_sf"/>
</dbReference>
<dbReference type="Pfam" id="PF04082">
    <property type="entry name" value="Fungal_trans"/>
    <property type="match status" value="1"/>
</dbReference>
<dbReference type="Gene3D" id="4.10.240.10">
    <property type="entry name" value="Zn(2)-C6 fungal-type DNA-binding domain"/>
    <property type="match status" value="1"/>
</dbReference>
<proteinExistence type="predicted"/>
<gene>
    <name evidence="8" type="ORF">LTR24_008002</name>
</gene>
<dbReference type="InterPro" id="IPR001138">
    <property type="entry name" value="Zn2Cys6_DnaBD"/>
</dbReference>
<keyword evidence="4" id="KW-0804">Transcription</keyword>
<comment type="caution">
    <text evidence="8">The sequence shown here is derived from an EMBL/GenBank/DDBJ whole genome shotgun (WGS) entry which is preliminary data.</text>
</comment>
<dbReference type="SUPFAM" id="SSF57701">
    <property type="entry name" value="Zn2/Cys6 DNA-binding domain"/>
    <property type="match status" value="1"/>
</dbReference>
<feature type="compositionally biased region" description="Polar residues" evidence="6">
    <location>
        <begin position="711"/>
        <end position="733"/>
    </location>
</feature>
<dbReference type="CDD" id="cd12148">
    <property type="entry name" value="fungal_TF_MHR"/>
    <property type="match status" value="1"/>
</dbReference>
<accession>A0ABR0K1A8</accession>
<organism evidence="8 9">
    <name type="scientific">Lithohypha guttulata</name>
    <dbReference type="NCBI Taxonomy" id="1690604"/>
    <lineage>
        <taxon>Eukaryota</taxon>
        <taxon>Fungi</taxon>
        <taxon>Dikarya</taxon>
        <taxon>Ascomycota</taxon>
        <taxon>Pezizomycotina</taxon>
        <taxon>Eurotiomycetes</taxon>
        <taxon>Chaetothyriomycetidae</taxon>
        <taxon>Chaetothyriales</taxon>
        <taxon>Trichomeriaceae</taxon>
        <taxon>Lithohypha</taxon>
    </lineage>
</organism>